<dbReference type="EMBL" id="KV005675">
    <property type="protein sequence ID" value="KZV33794.1"/>
    <property type="molecule type" value="Genomic_DNA"/>
</dbReference>
<protein>
    <submittedName>
        <fullName evidence="2">Uncharacterized protein</fullName>
    </submittedName>
</protein>
<proteinExistence type="predicted"/>
<sequence>MERSWTSSIAQTNLGCLIDFGDGSRREDIQTETVRGRLSWTGRRYLAETIYQLAGWQSDGNEAKLEPRSSSRAGKNRTSSAADKRGADAEVALEQD</sequence>
<feature type="compositionally biased region" description="Polar residues" evidence="1">
    <location>
        <begin position="70"/>
        <end position="81"/>
    </location>
</feature>
<keyword evidence="3" id="KW-1185">Reference proteome</keyword>
<evidence type="ECO:0000256" key="1">
    <source>
        <dbReference type="SAM" id="MobiDB-lite"/>
    </source>
</evidence>
<dbReference type="AlphaFoldDB" id="A0A2Z7BHC5"/>
<reference evidence="2 3" key="1">
    <citation type="journal article" date="2015" name="Proc. Natl. Acad. Sci. U.S.A.">
        <title>The resurrection genome of Boea hygrometrica: A blueprint for survival of dehydration.</title>
        <authorList>
            <person name="Xiao L."/>
            <person name="Yang G."/>
            <person name="Zhang L."/>
            <person name="Yang X."/>
            <person name="Zhao S."/>
            <person name="Ji Z."/>
            <person name="Zhou Q."/>
            <person name="Hu M."/>
            <person name="Wang Y."/>
            <person name="Chen M."/>
            <person name="Xu Y."/>
            <person name="Jin H."/>
            <person name="Xiao X."/>
            <person name="Hu G."/>
            <person name="Bao F."/>
            <person name="Hu Y."/>
            <person name="Wan P."/>
            <person name="Li L."/>
            <person name="Deng X."/>
            <person name="Kuang T."/>
            <person name="Xiang C."/>
            <person name="Zhu J.K."/>
            <person name="Oliver M.J."/>
            <person name="He Y."/>
        </authorList>
    </citation>
    <scope>NUCLEOTIDE SEQUENCE [LARGE SCALE GENOMIC DNA]</scope>
    <source>
        <strain evidence="3">cv. XS01</strain>
    </source>
</reference>
<evidence type="ECO:0000313" key="2">
    <source>
        <dbReference type="EMBL" id="KZV33794.1"/>
    </source>
</evidence>
<feature type="region of interest" description="Disordered" evidence="1">
    <location>
        <begin position="58"/>
        <end position="96"/>
    </location>
</feature>
<accession>A0A2Z7BHC5</accession>
<gene>
    <name evidence="2" type="ORF">F511_30506</name>
</gene>
<evidence type="ECO:0000313" key="3">
    <source>
        <dbReference type="Proteomes" id="UP000250235"/>
    </source>
</evidence>
<organism evidence="2 3">
    <name type="scientific">Dorcoceras hygrometricum</name>
    <dbReference type="NCBI Taxonomy" id="472368"/>
    <lineage>
        <taxon>Eukaryota</taxon>
        <taxon>Viridiplantae</taxon>
        <taxon>Streptophyta</taxon>
        <taxon>Embryophyta</taxon>
        <taxon>Tracheophyta</taxon>
        <taxon>Spermatophyta</taxon>
        <taxon>Magnoliopsida</taxon>
        <taxon>eudicotyledons</taxon>
        <taxon>Gunneridae</taxon>
        <taxon>Pentapetalae</taxon>
        <taxon>asterids</taxon>
        <taxon>lamiids</taxon>
        <taxon>Lamiales</taxon>
        <taxon>Gesneriaceae</taxon>
        <taxon>Didymocarpoideae</taxon>
        <taxon>Trichosporeae</taxon>
        <taxon>Loxocarpinae</taxon>
        <taxon>Dorcoceras</taxon>
    </lineage>
</organism>
<name>A0A2Z7BHC5_9LAMI</name>
<dbReference type="Proteomes" id="UP000250235">
    <property type="component" value="Unassembled WGS sequence"/>
</dbReference>